<proteinExistence type="predicted"/>
<dbReference type="AlphaFoldDB" id="Q0RKR3"/>
<dbReference type="InterPro" id="IPR016181">
    <property type="entry name" value="Acyl_CoA_acyltransferase"/>
</dbReference>
<protein>
    <submittedName>
        <fullName evidence="2">Acetyltransferase</fullName>
    </submittedName>
</protein>
<dbReference type="EMBL" id="CT573213">
    <property type="protein sequence ID" value="CAJ61892.1"/>
    <property type="molecule type" value="Genomic_DNA"/>
</dbReference>
<evidence type="ECO:0000313" key="2">
    <source>
        <dbReference type="EMBL" id="CAJ61892.1"/>
    </source>
</evidence>
<dbReference type="GO" id="GO:0016747">
    <property type="term" value="F:acyltransferase activity, transferring groups other than amino-acyl groups"/>
    <property type="evidence" value="ECO:0007669"/>
    <property type="project" value="InterPro"/>
</dbReference>
<dbReference type="InterPro" id="IPR000182">
    <property type="entry name" value="GNAT_dom"/>
</dbReference>
<dbReference type="Proteomes" id="UP000000657">
    <property type="component" value="Chromosome"/>
</dbReference>
<dbReference type="PROSITE" id="PS51186">
    <property type="entry name" value="GNAT"/>
    <property type="match status" value="1"/>
</dbReference>
<accession>Q0RKR3</accession>
<dbReference type="Pfam" id="PF13302">
    <property type="entry name" value="Acetyltransf_3"/>
    <property type="match status" value="1"/>
</dbReference>
<dbReference type="eggNOG" id="COG1670">
    <property type="taxonomic scope" value="Bacteria"/>
</dbReference>
<dbReference type="PANTHER" id="PTHR43792">
    <property type="entry name" value="GNAT FAMILY, PUTATIVE (AFU_ORTHOLOGUE AFUA_3G00765)-RELATED-RELATED"/>
    <property type="match status" value="1"/>
</dbReference>
<feature type="domain" description="N-acetyltransferase" evidence="1">
    <location>
        <begin position="18"/>
        <end position="183"/>
    </location>
</feature>
<organism evidence="2 3">
    <name type="scientific">Frankia alni (strain DSM 45986 / CECT 9034 / ACN14a)</name>
    <dbReference type="NCBI Taxonomy" id="326424"/>
    <lineage>
        <taxon>Bacteria</taxon>
        <taxon>Bacillati</taxon>
        <taxon>Actinomycetota</taxon>
        <taxon>Actinomycetes</taxon>
        <taxon>Frankiales</taxon>
        <taxon>Frankiaceae</taxon>
        <taxon>Frankia</taxon>
    </lineage>
</organism>
<name>Q0RKR3_FRAAA</name>
<evidence type="ECO:0000313" key="3">
    <source>
        <dbReference type="Proteomes" id="UP000000657"/>
    </source>
</evidence>
<dbReference type="STRING" id="326424.FRAAL3248"/>
<evidence type="ECO:0000259" key="1">
    <source>
        <dbReference type="PROSITE" id="PS51186"/>
    </source>
</evidence>
<gene>
    <name evidence="2" type="ordered locus">FRAAL3248</name>
</gene>
<dbReference type="HOGENOM" id="CLU_013985_3_6_11"/>
<dbReference type="KEGG" id="fal:FRAAL3248"/>
<sequence>MSRNVALRPRYPLRTARLLLRPSTPDDADAMLAYKARPDVVRWVPHGVLDRAGVLDRIERSRGELDDEEQTLGLAVIEADSGTLVGDVLLTWTSREHGGGEVGYVFDPAVAGRGYATEAARELLRLGFDEFGLHRIVARIYARNGASARVLQRLGLRREAYFVRNELLRGEWTDEIVYALLADEWAARRCR</sequence>
<dbReference type="OrthoDB" id="9132139at2"/>
<reference evidence="2 3" key="1">
    <citation type="journal article" date="2007" name="Genome Res.">
        <title>Genome characteristics of facultatively symbiotic Frankia sp. strains reflect host range and host plant biogeography.</title>
        <authorList>
            <person name="Normand P."/>
            <person name="Lapierre P."/>
            <person name="Tisa L.S."/>
            <person name="Gogarten J.P."/>
            <person name="Alloisio N."/>
            <person name="Bagnarol E."/>
            <person name="Bassi C.A."/>
            <person name="Berry A.M."/>
            <person name="Bickhart D.M."/>
            <person name="Choisne N."/>
            <person name="Couloux A."/>
            <person name="Cournoyer B."/>
            <person name="Cruveiller S."/>
            <person name="Daubin V."/>
            <person name="Demange N."/>
            <person name="Francino M.P."/>
            <person name="Goltsman E."/>
            <person name="Huang Y."/>
            <person name="Kopp O.R."/>
            <person name="Labarre L."/>
            <person name="Lapidus A."/>
            <person name="Lavire C."/>
            <person name="Marechal J."/>
            <person name="Martinez M."/>
            <person name="Mastronunzio J.E."/>
            <person name="Mullin B.C."/>
            <person name="Niemann J."/>
            <person name="Pujic P."/>
            <person name="Rawnsley T."/>
            <person name="Rouy Z."/>
            <person name="Schenowitz C."/>
            <person name="Sellstedt A."/>
            <person name="Tavares F."/>
            <person name="Tomkins J.P."/>
            <person name="Vallenet D."/>
            <person name="Valverde C."/>
            <person name="Wall L.G."/>
            <person name="Wang Y."/>
            <person name="Medigue C."/>
            <person name="Benson D.R."/>
        </authorList>
    </citation>
    <scope>NUCLEOTIDE SEQUENCE [LARGE SCALE GENOMIC DNA]</scope>
    <source>
        <strain evidence="3">DSM 45986 / CECT 9034 / ACN14a</strain>
    </source>
</reference>
<dbReference type="SUPFAM" id="SSF55729">
    <property type="entry name" value="Acyl-CoA N-acyltransferases (Nat)"/>
    <property type="match status" value="1"/>
</dbReference>
<dbReference type="Gene3D" id="3.40.630.30">
    <property type="match status" value="1"/>
</dbReference>
<dbReference type="RefSeq" id="WP_011604397.1">
    <property type="nucleotide sequence ID" value="NC_008278.1"/>
</dbReference>
<keyword evidence="3" id="KW-1185">Reference proteome</keyword>
<dbReference type="InterPro" id="IPR051531">
    <property type="entry name" value="N-acetyltransferase"/>
</dbReference>